<dbReference type="EMBL" id="JANHAX010000003">
    <property type="protein sequence ID" value="MDQ2090333.1"/>
    <property type="molecule type" value="Genomic_DNA"/>
</dbReference>
<keyword evidence="5" id="KW-1185">Reference proteome</keyword>
<accession>A0AAE4B3R5</accession>
<keyword evidence="1 4" id="KW-0808">Transferase</keyword>
<evidence type="ECO:0000259" key="3">
    <source>
        <dbReference type="PROSITE" id="PS51186"/>
    </source>
</evidence>
<dbReference type="AlphaFoldDB" id="A0AAE4B3R5"/>
<dbReference type="CDD" id="cd04301">
    <property type="entry name" value="NAT_SF"/>
    <property type="match status" value="1"/>
</dbReference>
<comment type="caution">
    <text evidence="4">The sequence shown here is derived from an EMBL/GenBank/DDBJ whole genome shotgun (WGS) entry which is preliminary data.</text>
</comment>
<evidence type="ECO:0000313" key="4">
    <source>
        <dbReference type="EMBL" id="MDQ2090333.1"/>
    </source>
</evidence>
<dbReference type="InterPro" id="IPR000182">
    <property type="entry name" value="GNAT_dom"/>
</dbReference>
<dbReference type="EC" id="2.3.1.-" evidence="4"/>
<dbReference type="Gene3D" id="3.40.630.30">
    <property type="match status" value="1"/>
</dbReference>
<gene>
    <name evidence="4" type="ORF">NO357_10535</name>
</gene>
<reference evidence="4" key="2">
    <citation type="submission" date="2023-02" db="EMBL/GenBank/DDBJ databases">
        <title>'Rhodoalgimonas zhirmunskyi' gen. nov., isolated from a red alga.</title>
        <authorList>
            <person name="Nedashkovskaya O.I."/>
            <person name="Otstavnykh N.Y."/>
            <person name="Bystritskaya E.P."/>
            <person name="Balabanova L.A."/>
            <person name="Isaeva M.P."/>
        </authorList>
    </citation>
    <scope>NUCLEOTIDE SEQUENCE</scope>
    <source>
        <strain evidence="4">KCTC 52189</strain>
    </source>
</reference>
<evidence type="ECO:0000313" key="5">
    <source>
        <dbReference type="Proteomes" id="UP001226762"/>
    </source>
</evidence>
<evidence type="ECO:0000256" key="2">
    <source>
        <dbReference type="ARBA" id="ARBA00023315"/>
    </source>
</evidence>
<dbReference type="RefSeq" id="WP_306735621.1">
    <property type="nucleotide sequence ID" value="NZ_JANHAX010000003.1"/>
</dbReference>
<dbReference type="Proteomes" id="UP001226762">
    <property type="component" value="Unassembled WGS sequence"/>
</dbReference>
<sequence length="162" mass="17413">MIHVRRAAPADTRAMAELLNAIIEKGGTTALSETVSAELLSDWMAGDGVRGAWHVAEDEGGALLGFQWIGPRDDLPTDACDIATFVKPGQTQLGIGSQLFEATKSAARALGYEWINAAIRADNAGGLAYYQSRGFEDWKRPGNVSLINGKTANQVFKRYDLG</sequence>
<proteinExistence type="predicted"/>
<dbReference type="PANTHER" id="PTHR43877">
    <property type="entry name" value="AMINOALKYLPHOSPHONATE N-ACETYLTRANSFERASE-RELATED-RELATED"/>
    <property type="match status" value="1"/>
</dbReference>
<dbReference type="PANTHER" id="PTHR43877:SF1">
    <property type="entry name" value="ACETYLTRANSFERASE"/>
    <property type="match status" value="1"/>
</dbReference>
<protein>
    <submittedName>
        <fullName evidence="4">GNAT family N-acetyltransferase</fullName>
        <ecNumber evidence="4">2.3.1.-</ecNumber>
    </submittedName>
</protein>
<reference evidence="4" key="1">
    <citation type="submission" date="2022-07" db="EMBL/GenBank/DDBJ databases">
        <authorList>
            <person name="Otstavnykh N."/>
            <person name="Isaeva M."/>
            <person name="Bystritskaya E."/>
        </authorList>
    </citation>
    <scope>NUCLEOTIDE SEQUENCE</scope>
    <source>
        <strain evidence="4">KCTC 52189</strain>
    </source>
</reference>
<dbReference type="GO" id="GO:0016747">
    <property type="term" value="F:acyltransferase activity, transferring groups other than amino-acyl groups"/>
    <property type="evidence" value="ECO:0007669"/>
    <property type="project" value="InterPro"/>
</dbReference>
<dbReference type="InterPro" id="IPR016181">
    <property type="entry name" value="Acyl_CoA_acyltransferase"/>
</dbReference>
<organism evidence="4 5">
    <name type="scientific">Marimonas arenosa</name>
    <dbReference type="NCBI Taxonomy" id="1795305"/>
    <lineage>
        <taxon>Bacteria</taxon>
        <taxon>Pseudomonadati</taxon>
        <taxon>Pseudomonadota</taxon>
        <taxon>Alphaproteobacteria</taxon>
        <taxon>Rhodobacterales</taxon>
        <taxon>Paracoccaceae</taxon>
        <taxon>Marimonas</taxon>
    </lineage>
</organism>
<feature type="domain" description="N-acetyltransferase" evidence="3">
    <location>
        <begin position="2"/>
        <end position="153"/>
    </location>
</feature>
<evidence type="ECO:0000256" key="1">
    <source>
        <dbReference type="ARBA" id="ARBA00022679"/>
    </source>
</evidence>
<dbReference type="PROSITE" id="PS51186">
    <property type="entry name" value="GNAT"/>
    <property type="match status" value="1"/>
</dbReference>
<name>A0AAE4B3R5_9RHOB</name>
<keyword evidence="2 4" id="KW-0012">Acyltransferase</keyword>
<dbReference type="SUPFAM" id="SSF55729">
    <property type="entry name" value="Acyl-CoA N-acyltransferases (Nat)"/>
    <property type="match status" value="1"/>
</dbReference>
<dbReference type="Pfam" id="PF00583">
    <property type="entry name" value="Acetyltransf_1"/>
    <property type="match status" value="1"/>
</dbReference>
<dbReference type="InterPro" id="IPR050832">
    <property type="entry name" value="Bact_Acetyltransf"/>
</dbReference>